<dbReference type="AlphaFoldDB" id="A0A285EMV0"/>
<dbReference type="OrthoDB" id="9803907at2"/>
<gene>
    <name evidence="4" type="ORF">SAMN06893097_1204</name>
</gene>
<evidence type="ECO:0000313" key="5">
    <source>
        <dbReference type="Proteomes" id="UP000219514"/>
    </source>
</evidence>
<evidence type="ECO:0000256" key="2">
    <source>
        <dbReference type="SAM" id="MobiDB-lite"/>
    </source>
</evidence>
<reference evidence="4 5" key="1">
    <citation type="submission" date="2017-09" db="EMBL/GenBank/DDBJ databases">
        <authorList>
            <person name="Ehlers B."/>
            <person name="Leendertz F.H."/>
        </authorList>
    </citation>
    <scope>NUCLEOTIDE SEQUENCE [LARGE SCALE GENOMIC DNA]</scope>
    <source>
        <strain evidence="4 5">DSM 46844</strain>
    </source>
</reference>
<evidence type="ECO:0000313" key="4">
    <source>
        <dbReference type="EMBL" id="SNX99406.1"/>
    </source>
</evidence>
<dbReference type="RefSeq" id="WP_097209303.1">
    <property type="nucleotide sequence ID" value="NZ_JACHXB010000012.1"/>
</dbReference>
<protein>
    <submittedName>
        <fullName evidence="4">Cyanophycin synthetase</fullName>
    </submittedName>
</protein>
<evidence type="ECO:0000259" key="3">
    <source>
        <dbReference type="PROSITE" id="PS50975"/>
    </source>
</evidence>
<proteinExistence type="predicted"/>
<dbReference type="EMBL" id="OBDO01000020">
    <property type="protein sequence ID" value="SNX99406.1"/>
    <property type="molecule type" value="Genomic_DNA"/>
</dbReference>
<organism evidence="4 5">
    <name type="scientific">Geodermatophilus sabuli</name>
    <dbReference type="NCBI Taxonomy" id="1564158"/>
    <lineage>
        <taxon>Bacteria</taxon>
        <taxon>Bacillati</taxon>
        <taxon>Actinomycetota</taxon>
        <taxon>Actinomycetes</taxon>
        <taxon>Geodermatophilales</taxon>
        <taxon>Geodermatophilaceae</taxon>
        <taxon>Geodermatophilus</taxon>
    </lineage>
</organism>
<evidence type="ECO:0000256" key="1">
    <source>
        <dbReference type="PROSITE-ProRule" id="PRU00409"/>
    </source>
</evidence>
<dbReference type="GO" id="GO:0005524">
    <property type="term" value="F:ATP binding"/>
    <property type="evidence" value="ECO:0007669"/>
    <property type="project" value="UniProtKB-UniRule"/>
</dbReference>
<feature type="region of interest" description="Disordered" evidence="2">
    <location>
        <begin position="374"/>
        <end position="398"/>
    </location>
</feature>
<accession>A0A285EMV0</accession>
<dbReference type="InterPro" id="IPR011761">
    <property type="entry name" value="ATP-grasp"/>
</dbReference>
<dbReference type="Gene3D" id="3.30.470.20">
    <property type="entry name" value="ATP-grasp fold, B domain"/>
    <property type="match status" value="2"/>
</dbReference>
<feature type="domain" description="ATP-grasp" evidence="3">
    <location>
        <begin position="117"/>
        <end position="370"/>
    </location>
</feature>
<keyword evidence="1" id="KW-0547">Nucleotide-binding</keyword>
<keyword evidence="1" id="KW-0067">ATP-binding</keyword>
<dbReference type="SUPFAM" id="SSF56059">
    <property type="entry name" value="Glutathione synthetase ATP-binding domain-like"/>
    <property type="match status" value="1"/>
</dbReference>
<dbReference type="GO" id="GO:0046872">
    <property type="term" value="F:metal ion binding"/>
    <property type="evidence" value="ECO:0007669"/>
    <property type="project" value="InterPro"/>
</dbReference>
<dbReference type="Proteomes" id="UP000219514">
    <property type="component" value="Unassembled WGS sequence"/>
</dbReference>
<name>A0A285EMV0_9ACTN</name>
<keyword evidence="5" id="KW-1185">Reference proteome</keyword>
<sequence>MKASTAVRILRLVGRGGRPARLLSPLAAVRGLASPHDLRRVHRQLAQEEGTLEAVRTGVYREIWESAAAQVGAVVHESASGFLEISRGSAATLVRENLVELDTPVVLELAGDRAASAAHLALAGLPVTDTLAFTLADTAPAIAFLRTHGACVVKPAYGTGAGAGVTCDVRTVEEFVRAALSAVRHCPELVIERQLQGTEHRMLVLDGTVVGAVCRRPPTVLGDGASSVTDLILAENGRRLAAGGHEGLFLLGLDLDACLTLRRQGLSPGSVPAAGERVTVARAVNAGSSAECEAEEPTPALAADAVAAVRALGLRLASVEITTPRPDRGISWPGAGLIEVNSTPGLSYHYQVSNPAGVQPVAEYVLETLLQERAGARSPRRWVSETGGPRSATPGDAA</sequence>
<dbReference type="PROSITE" id="PS50975">
    <property type="entry name" value="ATP_GRASP"/>
    <property type="match status" value="1"/>
</dbReference>